<dbReference type="RefSeq" id="WP_187258514.1">
    <property type="nucleotide sequence ID" value="NZ_JBHULF010000009.1"/>
</dbReference>
<feature type="domain" description="PhoD-like phosphatase metallophosphatase" evidence="1">
    <location>
        <begin position="155"/>
        <end position="390"/>
    </location>
</feature>
<dbReference type="PANTHER" id="PTHR33987:SF1">
    <property type="entry name" value="CALCINEURIN-LIKE METALLO-PHOSPHOESTERASE SUPERFAMILY PROTEIN"/>
    <property type="match status" value="1"/>
</dbReference>
<sequence length="451" mass="51337">MRSVVFGLLFFCTVASTHAQDKKGIVSGPMLGQVELRTAKIWLEVGKDARTVAVRYWVKGQKTPSYLKDMPLGTAPTTDFFPTQVEIGGLDFNTTYEYSIVYNNKETTYGGEFTTKDLWQWRKPAPDFSFLAGSCTYFNEPVFDRPGKPYGMDSSIFSNMATEKAAFMLWLGDNWYTREVDYSSEWGLWYRPSRERSMAVLQPFLKAMPHYATWDDHDFGPNDMGSSYHLKNTSREVFKNYWANPGYGDGEKGIYTKLAYSDVDFFLTDDRTWRSEDKTPATIYGQPNPEKRMLGKEQLDWLKQSLLYSTATFKIIVVGSQVLNPASPFDKLLDFPVEYNELTGFIRDQKISGVLFLTGDRHHTEIIKVDRPGNYPLHDITISPLTSGTHVFGNAEKDNPFRVLGIDQKQNYGRISVTGARGSRKLSIDFRGVKGENLGNWSVTETELKAK</sequence>
<dbReference type="SUPFAM" id="SSF56300">
    <property type="entry name" value="Metallo-dependent phosphatases"/>
    <property type="match status" value="1"/>
</dbReference>
<dbReference type="Pfam" id="PF09423">
    <property type="entry name" value="PhoD"/>
    <property type="match status" value="1"/>
</dbReference>
<proteinExistence type="predicted"/>
<keyword evidence="3" id="KW-1185">Reference proteome</keyword>
<dbReference type="Gene3D" id="3.60.21.70">
    <property type="entry name" value="PhoD-like phosphatase"/>
    <property type="match status" value="1"/>
</dbReference>
<dbReference type="Proteomes" id="UP000765802">
    <property type="component" value="Unassembled WGS sequence"/>
</dbReference>
<reference evidence="2 3" key="1">
    <citation type="submission" date="2016-07" db="EMBL/GenBank/DDBJ databases">
        <title>Genome analysis of Flavihumibacter stibioxidans YS-17.</title>
        <authorList>
            <person name="Shi K."/>
            <person name="Han Y."/>
            <person name="Wang G."/>
        </authorList>
    </citation>
    <scope>NUCLEOTIDE SEQUENCE [LARGE SCALE GENOMIC DNA]</scope>
    <source>
        <strain evidence="2 3">YS-17</strain>
    </source>
</reference>
<gene>
    <name evidence="2" type="ORF">BC349_19235</name>
</gene>
<dbReference type="InterPro" id="IPR018946">
    <property type="entry name" value="PhoD-like_MPP"/>
</dbReference>
<organism evidence="2 3">
    <name type="scientific">Flavihumibacter stibioxidans</name>
    <dbReference type="NCBI Taxonomy" id="1834163"/>
    <lineage>
        <taxon>Bacteria</taxon>
        <taxon>Pseudomonadati</taxon>
        <taxon>Bacteroidota</taxon>
        <taxon>Chitinophagia</taxon>
        <taxon>Chitinophagales</taxon>
        <taxon>Chitinophagaceae</taxon>
        <taxon>Flavihumibacter</taxon>
    </lineage>
</organism>
<accession>A0ABR7MF91</accession>
<evidence type="ECO:0000313" key="2">
    <source>
        <dbReference type="EMBL" id="MBC6493194.1"/>
    </source>
</evidence>
<dbReference type="InterPro" id="IPR029052">
    <property type="entry name" value="Metallo-depent_PP-like"/>
</dbReference>
<dbReference type="PANTHER" id="PTHR33987">
    <property type="entry name" value="CALCINEURIN-LIKE METALLO-PHOSPHOESTERASE SUPERFAMILY PROTEIN"/>
    <property type="match status" value="1"/>
</dbReference>
<evidence type="ECO:0000259" key="1">
    <source>
        <dbReference type="Pfam" id="PF09423"/>
    </source>
</evidence>
<comment type="caution">
    <text evidence="2">The sequence shown here is derived from an EMBL/GenBank/DDBJ whole genome shotgun (WGS) entry which is preliminary data.</text>
</comment>
<protein>
    <recommendedName>
        <fullName evidence="1">PhoD-like phosphatase metallophosphatase domain-containing protein</fullName>
    </recommendedName>
</protein>
<dbReference type="InterPro" id="IPR038607">
    <property type="entry name" value="PhoD-like_sf"/>
</dbReference>
<name>A0ABR7MF91_9BACT</name>
<dbReference type="CDD" id="cd07389">
    <property type="entry name" value="MPP_PhoD"/>
    <property type="match status" value="1"/>
</dbReference>
<evidence type="ECO:0000313" key="3">
    <source>
        <dbReference type="Proteomes" id="UP000765802"/>
    </source>
</evidence>
<dbReference type="EMBL" id="MBUA01000032">
    <property type="protein sequence ID" value="MBC6493194.1"/>
    <property type="molecule type" value="Genomic_DNA"/>
</dbReference>